<evidence type="ECO:0000256" key="13">
    <source>
        <dbReference type="SAM" id="MobiDB-lite"/>
    </source>
</evidence>
<feature type="compositionally biased region" description="Acidic residues" evidence="13">
    <location>
        <begin position="127"/>
        <end position="137"/>
    </location>
</feature>
<dbReference type="InterPro" id="IPR036236">
    <property type="entry name" value="Znf_C2H2_sf"/>
</dbReference>
<feature type="domain" description="C2H2-type" evidence="14">
    <location>
        <begin position="267"/>
        <end position="289"/>
    </location>
</feature>
<evidence type="ECO:0000256" key="12">
    <source>
        <dbReference type="PROSITE-ProRule" id="PRU00042"/>
    </source>
</evidence>
<feature type="compositionally biased region" description="Acidic residues" evidence="13">
    <location>
        <begin position="203"/>
        <end position="212"/>
    </location>
</feature>
<dbReference type="PROSITE" id="PS50157">
    <property type="entry name" value="ZINC_FINGER_C2H2_2"/>
    <property type="match status" value="11"/>
</dbReference>
<reference evidence="15" key="1">
    <citation type="submission" date="2023-08" db="EMBL/GenBank/DDBJ databases">
        <authorList>
            <person name="Alioto T."/>
            <person name="Alioto T."/>
            <person name="Gomez Garrido J."/>
        </authorList>
    </citation>
    <scope>NUCLEOTIDE SEQUENCE</scope>
</reference>
<feature type="domain" description="C2H2-type" evidence="14">
    <location>
        <begin position="292"/>
        <end position="319"/>
    </location>
</feature>
<dbReference type="Gene3D" id="3.30.160.60">
    <property type="entry name" value="Classic Zinc Finger"/>
    <property type="match status" value="9"/>
</dbReference>
<keyword evidence="16" id="KW-1185">Reference proteome</keyword>
<dbReference type="SMART" id="SM00355">
    <property type="entry name" value="ZnF_C2H2"/>
    <property type="match status" value="11"/>
</dbReference>
<protein>
    <submittedName>
        <fullName evidence="15">Gastrula zinc finger protein XlCGF57.1-like</fullName>
    </submittedName>
</protein>
<evidence type="ECO:0000256" key="9">
    <source>
        <dbReference type="ARBA" id="ARBA00023125"/>
    </source>
</evidence>
<evidence type="ECO:0000256" key="1">
    <source>
        <dbReference type="ARBA" id="ARBA00003767"/>
    </source>
</evidence>
<evidence type="ECO:0000256" key="4">
    <source>
        <dbReference type="ARBA" id="ARBA00022723"/>
    </source>
</evidence>
<evidence type="ECO:0000256" key="2">
    <source>
        <dbReference type="ARBA" id="ARBA00004123"/>
    </source>
</evidence>
<keyword evidence="5" id="KW-0677">Repeat</keyword>
<dbReference type="GO" id="GO:0000978">
    <property type="term" value="F:RNA polymerase II cis-regulatory region sequence-specific DNA binding"/>
    <property type="evidence" value="ECO:0007669"/>
    <property type="project" value="TreeGrafter"/>
</dbReference>
<feature type="domain" description="C2H2-type" evidence="14">
    <location>
        <begin position="346"/>
        <end position="373"/>
    </location>
</feature>
<dbReference type="PANTHER" id="PTHR24404">
    <property type="entry name" value="ZINC FINGER PROTEIN"/>
    <property type="match status" value="1"/>
</dbReference>
<dbReference type="GO" id="GO:0003700">
    <property type="term" value="F:DNA-binding transcription factor activity"/>
    <property type="evidence" value="ECO:0007669"/>
    <property type="project" value="TreeGrafter"/>
</dbReference>
<comment type="subcellular location">
    <subcellularLocation>
        <location evidence="2">Nucleus</location>
    </subcellularLocation>
</comment>
<feature type="domain" description="C2H2-type" evidence="14">
    <location>
        <begin position="511"/>
        <end position="538"/>
    </location>
</feature>
<feature type="domain" description="C2H2-type" evidence="14">
    <location>
        <begin position="374"/>
        <end position="401"/>
    </location>
</feature>
<comment type="similarity">
    <text evidence="3">Belongs to the krueppel C2H2-type zinc-finger protein family.</text>
</comment>
<dbReference type="InterPro" id="IPR013087">
    <property type="entry name" value="Znf_C2H2_type"/>
</dbReference>
<dbReference type="FunFam" id="3.30.160.60:FF:001498">
    <property type="entry name" value="Zinc finger protein 404"/>
    <property type="match status" value="2"/>
</dbReference>
<feature type="domain" description="C2H2-type" evidence="14">
    <location>
        <begin position="567"/>
        <end position="593"/>
    </location>
</feature>
<feature type="domain" description="C2H2-type" evidence="14">
    <location>
        <begin position="539"/>
        <end position="566"/>
    </location>
</feature>
<keyword evidence="11" id="KW-0539">Nucleus</keyword>
<evidence type="ECO:0000313" key="16">
    <source>
        <dbReference type="Proteomes" id="UP001178508"/>
    </source>
</evidence>
<feature type="region of interest" description="Disordered" evidence="13">
    <location>
        <begin position="127"/>
        <end position="153"/>
    </location>
</feature>
<dbReference type="Proteomes" id="UP001178508">
    <property type="component" value="Chromosome 16"/>
</dbReference>
<feature type="domain" description="C2H2-type" evidence="14">
    <location>
        <begin position="318"/>
        <end position="345"/>
    </location>
</feature>
<dbReference type="PROSITE" id="PS00028">
    <property type="entry name" value="ZINC_FINGER_C2H2_1"/>
    <property type="match status" value="10"/>
</dbReference>
<keyword evidence="6 12" id="KW-0863">Zinc-finger</keyword>
<accession>A0AAV1GU40</accession>
<dbReference type="FunFam" id="3.30.160.60:FF:002274">
    <property type="entry name" value="Zinc finger protein 432"/>
    <property type="match status" value="1"/>
</dbReference>
<evidence type="ECO:0000256" key="6">
    <source>
        <dbReference type="ARBA" id="ARBA00022771"/>
    </source>
</evidence>
<dbReference type="Pfam" id="PF13912">
    <property type="entry name" value="zf-C2H2_6"/>
    <property type="match status" value="2"/>
</dbReference>
<dbReference type="EMBL" id="OY660879">
    <property type="protein sequence ID" value="CAJ1075602.1"/>
    <property type="molecule type" value="Genomic_DNA"/>
</dbReference>
<keyword evidence="9" id="KW-0238">DNA-binding</keyword>
<dbReference type="FunFam" id="3.30.160.60:FF:000446">
    <property type="entry name" value="Zinc finger protein"/>
    <property type="match status" value="1"/>
</dbReference>
<evidence type="ECO:0000256" key="5">
    <source>
        <dbReference type="ARBA" id="ARBA00022737"/>
    </source>
</evidence>
<feature type="compositionally biased region" description="Acidic residues" evidence="13">
    <location>
        <begin position="408"/>
        <end position="417"/>
    </location>
</feature>
<evidence type="ECO:0000256" key="8">
    <source>
        <dbReference type="ARBA" id="ARBA00023015"/>
    </source>
</evidence>
<dbReference type="InterPro" id="IPR050589">
    <property type="entry name" value="Ikaros_C2H2-ZF"/>
</dbReference>
<evidence type="ECO:0000313" key="15">
    <source>
        <dbReference type="EMBL" id="CAJ1075602.1"/>
    </source>
</evidence>
<name>A0AAV1GU40_XYRNO</name>
<feature type="region of interest" description="Disordered" evidence="13">
    <location>
        <begin position="404"/>
        <end position="427"/>
    </location>
</feature>
<keyword evidence="7" id="KW-0862">Zinc</keyword>
<dbReference type="GO" id="GO:0005634">
    <property type="term" value="C:nucleus"/>
    <property type="evidence" value="ECO:0007669"/>
    <property type="project" value="UniProtKB-SubCell"/>
</dbReference>
<dbReference type="Pfam" id="PF00096">
    <property type="entry name" value="zf-C2H2"/>
    <property type="match status" value="9"/>
</dbReference>
<organism evidence="15 16">
    <name type="scientific">Xyrichtys novacula</name>
    <name type="common">Pearly razorfish</name>
    <name type="synonym">Hemipteronotus novacula</name>
    <dbReference type="NCBI Taxonomy" id="13765"/>
    <lineage>
        <taxon>Eukaryota</taxon>
        <taxon>Metazoa</taxon>
        <taxon>Chordata</taxon>
        <taxon>Craniata</taxon>
        <taxon>Vertebrata</taxon>
        <taxon>Euteleostomi</taxon>
        <taxon>Actinopterygii</taxon>
        <taxon>Neopterygii</taxon>
        <taxon>Teleostei</taxon>
        <taxon>Neoteleostei</taxon>
        <taxon>Acanthomorphata</taxon>
        <taxon>Eupercaria</taxon>
        <taxon>Labriformes</taxon>
        <taxon>Labridae</taxon>
        <taxon>Xyrichtys</taxon>
    </lineage>
</organism>
<evidence type="ECO:0000256" key="7">
    <source>
        <dbReference type="ARBA" id="ARBA00022833"/>
    </source>
</evidence>
<feature type="region of interest" description="Disordered" evidence="13">
    <location>
        <begin position="190"/>
        <end position="256"/>
    </location>
</feature>
<evidence type="ECO:0000256" key="3">
    <source>
        <dbReference type="ARBA" id="ARBA00006991"/>
    </source>
</evidence>
<dbReference type="SUPFAM" id="SSF57667">
    <property type="entry name" value="beta-beta-alpha zinc fingers"/>
    <property type="match status" value="6"/>
</dbReference>
<gene>
    <name evidence="15" type="ORF">XNOV1_A003528</name>
</gene>
<dbReference type="GO" id="GO:0008270">
    <property type="term" value="F:zinc ion binding"/>
    <property type="evidence" value="ECO:0007669"/>
    <property type="project" value="UniProtKB-KW"/>
</dbReference>
<keyword evidence="10" id="KW-0804">Transcription</keyword>
<evidence type="ECO:0000259" key="14">
    <source>
        <dbReference type="PROSITE" id="PS50157"/>
    </source>
</evidence>
<sequence>MLAPHWRCLHEIEHCTPSCCSCAENSRKPTNIRRLSGCEHSRLLSGIMSSIQLLRVLVNERLSAAAEEIFEAVKKTIAGYEEEILLSKREIRRQRRMLQTVSKTDTKLNKHSDQPQLALSVWDEEWSPSLDHDDDEEPPHVEKSQEDPPNSQELEPLQELQEDTTIRFIFTPPYVKNEVSPLHSEYQSIKLEGDPLPGTSAEQDGEQAEVEDAASHSSSPTDNSDNEWRGSAISQSDSESEGPPKRKMPRLPMAPKLYPTKKIKSRICCKVCGKGFHAVVSLVNHLESHPKDVCGVCGEHFETEETFQVHLKTHVKAEVCRVCGKCFGASSSLETHMRIHTGEKPFNCSECGKSFNCRHNMMRHIRIHTGERPYPCTVCGKCFNDYSTLKRHLMIHVHKKVHDASPVNEDENGDDGEEKVQTASPKKQQSRTICEVCGKMFHSMVSLVNHAKSHSTDLCGVCGLRFDSEENLKNHLKTHRNGKVCEVCGKCFDSQGNLEMHMRVHTGEKPFLCSECGKSFNCRHNMMRHIRTHTGEKPYLCNVCGRCFSDHSTLKQHTSTHTGEKPHRCEICGKGFHRKTYVRLHMKSHSTEK</sequence>
<dbReference type="AlphaFoldDB" id="A0AAV1GU40"/>
<dbReference type="PANTHER" id="PTHR24404:SF114">
    <property type="entry name" value="KLUMPFUSS, ISOFORM B-RELATED"/>
    <property type="match status" value="1"/>
</dbReference>
<keyword evidence="4" id="KW-0479">Metal-binding</keyword>
<feature type="domain" description="C2H2-type" evidence="14">
    <location>
        <begin position="457"/>
        <end position="484"/>
    </location>
</feature>
<comment type="function">
    <text evidence="1">May be involved in transcriptional regulation.</text>
</comment>
<feature type="domain" description="C2H2-type" evidence="14">
    <location>
        <begin position="483"/>
        <end position="510"/>
    </location>
</feature>
<proteinExistence type="inferred from homology"/>
<dbReference type="GO" id="GO:0006357">
    <property type="term" value="P:regulation of transcription by RNA polymerase II"/>
    <property type="evidence" value="ECO:0007669"/>
    <property type="project" value="TreeGrafter"/>
</dbReference>
<dbReference type="FunFam" id="3.30.160.60:FF:001840">
    <property type="entry name" value="Paternally-expressed gene 3 protein"/>
    <property type="match status" value="1"/>
</dbReference>
<dbReference type="FunFam" id="3.30.160.60:FF:002343">
    <property type="entry name" value="Zinc finger protein 33A"/>
    <property type="match status" value="1"/>
</dbReference>
<evidence type="ECO:0000256" key="11">
    <source>
        <dbReference type="ARBA" id="ARBA00023242"/>
    </source>
</evidence>
<dbReference type="FunFam" id="3.30.160.60:FF:000065">
    <property type="entry name" value="B-cell CLL/lymphoma 6, member B"/>
    <property type="match status" value="1"/>
</dbReference>
<evidence type="ECO:0000256" key="10">
    <source>
        <dbReference type="ARBA" id="ARBA00023163"/>
    </source>
</evidence>
<feature type="domain" description="C2H2-type" evidence="14">
    <location>
        <begin position="432"/>
        <end position="455"/>
    </location>
</feature>
<keyword evidence="8" id="KW-0805">Transcription regulation</keyword>